<dbReference type="HAMAP" id="MF_00274">
    <property type="entry name" value="DNA_YbaB_EbfC"/>
    <property type="match status" value="1"/>
</dbReference>
<comment type="similarity">
    <text evidence="2">Belongs to the YbaB/EbfC family.</text>
</comment>
<keyword evidence="3" id="KW-0175">Coiled coil</keyword>
<dbReference type="Pfam" id="PF02575">
    <property type="entry name" value="YbaB_DNA_bd"/>
    <property type="match status" value="1"/>
</dbReference>
<feature type="compositionally biased region" description="Basic and acidic residues" evidence="4">
    <location>
        <begin position="28"/>
        <end position="43"/>
    </location>
</feature>
<dbReference type="EMBL" id="DPVV01000116">
    <property type="protein sequence ID" value="HCL01426.1"/>
    <property type="molecule type" value="Genomic_DNA"/>
</dbReference>
<protein>
    <recommendedName>
        <fullName evidence="2">Nucleoid-associated protein DHW61_03270</fullName>
    </recommendedName>
</protein>
<evidence type="ECO:0000256" key="2">
    <source>
        <dbReference type="HAMAP-Rule" id="MF_00274"/>
    </source>
</evidence>
<comment type="function">
    <text evidence="2">Binds to DNA and alters its conformation. May be involved in regulation of gene expression, nucleoid organization and DNA protection.</text>
</comment>
<feature type="region of interest" description="Disordered" evidence="4">
    <location>
        <begin position="22"/>
        <end position="45"/>
    </location>
</feature>
<evidence type="ECO:0000256" key="1">
    <source>
        <dbReference type="ARBA" id="ARBA00023125"/>
    </source>
</evidence>
<comment type="subcellular location">
    <subcellularLocation>
        <location evidence="2">Cytoplasm</location>
        <location evidence="2">Nucleoid</location>
    </subcellularLocation>
</comment>
<dbReference type="Proteomes" id="UP000262969">
    <property type="component" value="Unassembled WGS sequence"/>
</dbReference>
<comment type="subunit">
    <text evidence="2">Homodimer.</text>
</comment>
<dbReference type="InterPro" id="IPR036894">
    <property type="entry name" value="YbaB-like_sf"/>
</dbReference>
<reference evidence="5 6" key="1">
    <citation type="journal article" date="2018" name="Nat. Biotechnol.">
        <title>A standardized bacterial taxonomy based on genome phylogeny substantially revises the tree of life.</title>
        <authorList>
            <person name="Parks D.H."/>
            <person name="Chuvochina M."/>
            <person name="Waite D.W."/>
            <person name="Rinke C."/>
            <person name="Skarshewski A."/>
            <person name="Chaumeil P.A."/>
            <person name="Hugenholtz P."/>
        </authorList>
    </citation>
    <scope>NUCLEOTIDE SEQUENCE [LARGE SCALE GENOMIC DNA]</scope>
    <source>
        <strain evidence="5">UBA11728</strain>
    </source>
</reference>
<feature type="coiled-coil region" evidence="3">
    <location>
        <begin position="76"/>
        <end position="104"/>
    </location>
</feature>
<organism evidence="5 6">
    <name type="scientific">Lachnoclostridium phytofermentans</name>
    <dbReference type="NCBI Taxonomy" id="66219"/>
    <lineage>
        <taxon>Bacteria</taxon>
        <taxon>Bacillati</taxon>
        <taxon>Bacillota</taxon>
        <taxon>Clostridia</taxon>
        <taxon>Lachnospirales</taxon>
        <taxon>Lachnospiraceae</taxon>
    </lineage>
</organism>
<evidence type="ECO:0000313" key="5">
    <source>
        <dbReference type="EMBL" id="HCL01426.1"/>
    </source>
</evidence>
<keyword evidence="1 2" id="KW-0238">DNA-binding</keyword>
<name>A0A3D2X373_9FIRM</name>
<proteinExistence type="inferred from homology"/>
<gene>
    <name evidence="5" type="ORF">DHW61_03270</name>
</gene>
<dbReference type="PANTHER" id="PTHR33449:SF1">
    <property type="entry name" value="NUCLEOID-ASSOCIATED PROTEIN YBAB"/>
    <property type="match status" value="1"/>
</dbReference>
<dbReference type="GO" id="GO:0005829">
    <property type="term" value="C:cytosol"/>
    <property type="evidence" value="ECO:0007669"/>
    <property type="project" value="TreeGrafter"/>
</dbReference>
<dbReference type="GO" id="GO:0003677">
    <property type="term" value="F:DNA binding"/>
    <property type="evidence" value="ECO:0007669"/>
    <property type="project" value="UniProtKB-UniRule"/>
</dbReference>
<dbReference type="PANTHER" id="PTHR33449">
    <property type="entry name" value="NUCLEOID-ASSOCIATED PROTEIN YBAB"/>
    <property type="match status" value="1"/>
</dbReference>
<keyword evidence="2" id="KW-0963">Cytoplasm</keyword>
<accession>A0A3D2X373</accession>
<dbReference type="InterPro" id="IPR004401">
    <property type="entry name" value="YbaB/EbfC"/>
</dbReference>
<comment type="caution">
    <text evidence="5">The sequence shown here is derived from an EMBL/GenBank/DDBJ whole genome shotgun (WGS) entry which is preliminary data.</text>
</comment>
<evidence type="ECO:0000313" key="6">
    <source>
        <dbReference type="Proteomes" id="UP000262969"/>
    </source>
</evidence>
<dbReference type="PIRSF" id="PIRSF004555">
    <property type="entry name" value="UCP004555"/>
    <property type="match status" value="1"/>
</dbReference>
<evidence type="ECO:0000256" key="3">
    <source>
        <dbReference type="SAM" id="Coils"/>
    </source>
</evidence>
<dbReference type="Gene3D" id="3.30.1310.10">
    <property type="entry name" value="Nucleoid-associated protein YbaB-like domain"/>
    <property type="match status" value="1"/>
</dbReference>
<dbReference type="NCBIfam" id="TIGR00103">
    <property type="entry name" value="DNA_YbaB_EbfC"/>
    <property type="match status" value="1"/>
</dbReference>
<evidence type="ECO:0000256" key="4">
    <source>
        <dbReference type="SAM" id="MobiDB-lite"/>
    </source>
</evidence>
<dbReference type="SUPFAM" id="SSF82607">
    <property type="entry name" value="YbaB-like"/>
    <property type="match status" value="1"/>
</dbReference>
<dbReference type="AlphaFoldDB" id="A0A3D2X373"/>
<sequence>MAKRGGFPGGNMPGNMNNLMKQAQKMQKQMEEKTKEMEEKKWEATAGGGAVTVTVSGKKEILSVKLSKEVVDPDDIEMLEDLIVAATNEALRKMEEESANAMNSIAGGLGNFGGLGGLF</sequence>
<dbReference type="GO" id="GO:0043590">
    <property type="term" value="C:bacterial nucleoid"/>
    <property type="evidence" value="ECO:0007669"/>
    <property type="project" value="UniProtKB-UniRule"/>
</dbReference>